<gene>
    <name evidence="1" type="ORF">EGI31_06365</name>
</gene>
<dbReference type="InterPro" id="IPR015018">
    <property type="entry name" value="DUF1905"/>
</dbReference>
<evidence type="ECO:0000313" key="1">
    <source>
        <dbReference type="EMBL" id="MCP9762573.1"/>
    </source>
</evidence>
<proteinExistence type="predicted"/>
<accession>A0AAE3H0M6</accession>
<comment type="caution">
    <text evidence="1">The sequence shown here is derived from an EMBL/GenBank/DDBJ whole genome shotgun (WGS) entry which is preliminary data.</text>
</comment>
<protein>
    <submittedName>
        <fullName evidence="1">DUF1905 domain-containing protein</fullName>
    </submittedName>
</protein>
<dbReference type="Proteomes" id="UP001204144">
    <property type="component" value="Unassembled WGS sequence"/>
</dbReference>
<reference evidence="1 2" key="1">
    <citation type="submission" date="2018-11" db="EMBL/GenBank/DDBJ databases">
        <title>Novel bacteria species description.</title>
        <authorList>
            <person name="Han J.-H."/>
        </authorList>
    </citation>
    <scope>NUCLEOTIDE SEQUENCE [LARGE SCALE GENOMIC DNA]</scope>
    <source>
        <strain evidence="1 2">KCTC23259</strain>
    </source>
</reference>
<dbReference type="InterPro" id="IPR037079">
    <property type="entry name" value="AF2212/PG0164-like_sf"/>
</dbReference>
<organism evidence="1 2">
    <name type="scientific">Lacihabitans soyangensis</name>
    <dbReference type="NCBI Taxonomy" id="869394"/>
    <lineage>
        <taxon>Bacteria</taxon>
        <taxon>Pseudomonadati</taxon>
        <taxon>Bacteroidota</taxon>
        <taxon>Cytophagia</taxon>
        <taxon>Cytophagales</taxon>
        <taxon>Leadbetterellaceae</taxon>
        <taxon>Lacihabitans</taxon>
    </lineage>
</organism>
<dbReference type="Pfam" id="PF13376">
    <property type="entry name" value="OmdA"/>
    <property type="match status" value="1"/>
</dbReference>
<dbReference type="AlphaFoldDB" id="A0AAE3H0M6"/>
<name>A0AAE3H0M6_9BACT</name>
<dbReference type="Gene3D" id="2.40.30.100">
    <property type="entry name" value="AF2212/PG0164-like"/>
    <property type="match status" value="1"/>
</dbReference>
<dbReference type="EMBL" id="RJUF01000011">
    <property type="protein sequence ID" value="MCP9762573.1"/>
    <property type="molecule type" value="Genomic_DNA"/>
</dbReference>
<dbReference type="Pfam" id="PF08922">
    <property type="entry name" value="DUF1905"/>
    <property type="match status" value="1"/>
</dbReference>
<sequence>MDKPIINKKVKVQKFPGKGGWTYVILEYNSTEKKKASWIKVKGTVNGAEIEQYKIASMKNGIYMLPLKADLRKKNNINEGDTVEVCLFLDNRELLVPEEILECLEDFPKALDFFNKMTESNKKYYIDWVAEAKNMDTKVNRINKMIDRLLDGKRMYDV</sequence>
<keyword evidence="2" id="KW-1185">Reference proteome</keyword>
<dbReference type="SUPFAM" id="SSF141694">
    <property type="entry name" value="AF2212/PG0164-like"/>
    <property type="match status" value="1"/>
</dbReference>
<dbReference type="RefSeq" id="WP_255036344.1">
    <property type="nucleotide sequence ID" value="NZ_RJUF01000011.1"/>
</dbReference>
<evidence type="ECO:0000313" key="2">
    <source>
        <dbReference type="Proteomes" id="UP001204144"/>
    </source>
</evidence>